<evidence type="ECO:0000256" key="1">
    <source>
        <dbReference type="SAM" id="MobiDB-lite"/>
    </source>
</evidence>
<gene>
    <name evidence="3" type="ORF">EJ05DRAFT_498174</name>
</gene>
<dbReference type="GO" id="GO:0005634">
    <property type="term" value="C:nucleus"/>
    <property type="evidence" value="ECO:0007669"/>
    <property type="project" value="TreeGrafter"/>
</dbReference>
<feature type="compositionally biased region" description="Pro residues" evidence="1">
    <location>
        <begin position="339"/>
        <end position="353"/>
    </location>
</feature>
<feature type="region of interest" description="Disordered" evidence="1">
    <location>
        <begin position="510"/>
        <end position="560"/>
    </location>
</feature>
<feature type="domain" description="Gfd2/YDR514C-like C-terminal" evidence="2">
    <location>
        <begin position="398"/>
        <end position="424"/>
    </location>
</feature>
<dbReference type="Pfam" id="PF21762">
    <property type="entry name" value="DEDDh_C"/>
    <property type="match status" value="2"/>
</dbReference>
<accession>A0A6A6WEA2</accession>
<evidence type="ECO:0000313" key="4">
    <source>
        <dbReference type="Proteomes" id="UP000799437"/>
    </source>
</evidence>
<dbReference type="AlphaFoldDB" id="A0A6A6WEA2"/>
<dbReference type="PANTHER" id="PTHR28083:SF1">
    <property type="entry name" value="GOOD FOR FULL DBP5 ACTIVITY PROTEIN 2"/>
    <property type="match status" value="1"/>
</dbReference>
<dbReference type="PANTHER" id="PTHR28083">
    <property type="entry name" value="GOOD FOR FULL DBP5 ACTIVITY PROTEIN 2"/>
    <property type="match status" value="1"/>
</dbReference>
<dbReference type="InterPro" id="IPR040151">
    <property type="entry name" value="Gfd2/YDR514C-like"/>
</dbReference>
<sequence length="560" mass="61715">MPSPRAILMQRIKELIMEDGGAANKSSKPIDSDITSCVKLASPSMDMDISATLKTDLPPPDSPSETVSPGQPSSHLVVDNLQPVSSISAVQILDDLVINKESPPTPPPSPKLYRPQEAKPTHSSPASLVDPGIQYLRSIFNLPTSTYDPVDPSAPIPQFINSTNAPILASIDCEAWEDDRRSVQEVGFALLDIRKLSGVAPGIAGREWMHLIEYHHYITEEYKHLVNKRQLKGCPDKFLFGQSKVVKKAEYNAVLSDLLTIEDDLVQSGGKKEKYRRIVLVGHSLADDVKYLGLCGFDVVAHIQSLLPDGHPSPTASQTSPKISISPTQDPTQKNKETPTPPPPYHRPQPTSYPIPTLDTHTLIQALSPPSSPDHPTQKLILSVGKLIYMFTPPSSPCKSQHLPPPHLHNAGNDAAYTLHALILLALRCGEQVDVPYWPYDLLTFVQRRRRDERYLQAVLEIKLGGAFWGVWRGFRGKIPLVNGEDGHGGGKREVVQGEVQIVRKEITEAQRERRRRGRRNAKENARKRRAEEDAKKCSGVGVGGGEGDEKYDSGVEIEG</sequence>
<reference evidence="3" key="1">
    <citation type="journal article" date="2020" name="Stud. Mycol.">
        <title>101 Dothideomycetes genomes: a test case for predicting lifestyles and emergence of pathogens.</title>
        <authorList>
            <person name="Haridas S."/>
            <person name="Albert R."/>
            <person name="Binder M."/>
            <person name="Bloem J."/>
            <person name="Labutti K."/>
            <person name="Salamov A."/>
            <person name="Andreopoulos B."/>
            <person name="Baker S."/>
            <person name="Barry K."/>
            <person name="Bills G."/>
            <person name="Bluhm B."/>
            <person name="Cannon C."/>
            <person name="Castanera R."/>
            <person name="Culley D."/>
            <person name="Daum C."/>
            <person name="Ezra D."/>
            <person name="Gonzalez J."/>
            <person name="Henrissat B."/>
            <person name="Kuo A."/>
            <person name="Liang C."/>
            <person name="Lipzen A."/>
            <person name="Lutzoni F."/>
            <person name="Magnuson J."/>
            <person name="Mondo S."/>
            <person name="Nolan M."/>
            <person name="Ohm R."/>
            <person name="Pangilinan J."/>
            <person name="Park H.-J."/>
            <person name="Ramirez L."/>
            <person name="Alfaro M."/>
            <person name="Sun H."/>
            <person name="Tritt A."/>
            <person name="Yoshinaga Y."/>
            <person name="Zwiers L.-H."/>
            <person name="Turgeon B."/>
            <person name="Goodwin S."/>
            <person name="Spatafora J."/>
            <person name="Crous P."/>
            <person name="Grigoriev I."/>
        </authorList>
    </citation>
    <scope>NUCLEOTIDE SEQUENCE</scope>
    <source>
        <strain evidence="3">CBS 121739</strain>
    </source>
</reference>
<evidence type="ECO:0000259" key="2">
    <source>
        <dbReference type="Pfam" id="PF21762"/>
    </source>
</evidence>
<feature type="compositionally biased region" description="Basic and acidic residues" evidence="1">
    <location>
        <begin position="521"/>
        <end position="537"/>
    </location>
</feature>
<evidence type="ECO:0000313" key="3">
    <source>
        <dbReference type="EMBL" id="KAF2760206.1"/>
    </source>
</evidence>
<dbReference type="Proteomes" id="UP000799437">
    <property type="component" value="Unassembled WGS sequence"/>
</dbReference>
<dbReference type="EMBL" id="ML996568">
    <property type="protein sequence ID" value="KAF2760206.1"/>
    <property type="molecule type" value="Genomic_DNA"/>
</dbReference>
<organism evidence="3 4">
    <name type="scientific">Pseudovirgaria hyperparasitica</name>
    <dbReference type="NCBI Taxonomy" id="470096"/>
    <lineage>
        <taxon>Eukaryota</taxon>
        <taxon>Fungi</taxon>
        <taxon>Dikarya</taxon>
        <taxon>Ascomycota</taxon>
        <taxon>Pezizomycotina</taxon>
        <taxon>Dothideomycetes</taxon>
        <taxon>Dothideomycetes incertae sedis</taxon>
        <taxon>Acrospermales</taxon>
        <taxon>Acrospermaceae</taxon>
        <taxon>Pseudovirgaria</taxon>
    </lineage>
</organism>
<protein>
    <recommendedName>
        <fullName evidence="2">Gfd2/YDR514C-like C-terminal domain-containing protein</fullName>
    </recommendedName>
</protein>
<dbReference type="OrthoDB" id="5953249at2759"/>
<dbReference type="GeneID" id="54487700"/>
<feature type="domain" description="Gfd2/YDR514C-like C-terminal" evidence="2">
    <location>
        <begin position="168"/>
        <end position="301"/>
    </location>
</feature>
<feature type="region of interest" description="Disordered" evidence="1">
    <location>
        <begin position="310"/>
        <end position="354"/>
    </location>
</feature>
<name>A0A6A6WEA2_9PEZI</name>
<dbReference type="InterPro" id="IPR048519">
    <property type="entry name" value="Gfd2/YDR514C-like_C"/>
</dbReference>
<feature type="compositionally biased region" description="Polar residues" evidence="1">
    <location>
        <begin position="314"/>
        <end position="330"/>
    </location>
</feature>
<keyword evidence="4" id="KW-1185">Reference proteome</keyword>
<feature type="region of interest" description="Disordered" evidence="1">
    <location>
        <begin position="99"/>
        <end position="128"/>
    </location>
</feature>
<dbReference type="RefSeq" id="XP_033602657.1">
    <property type="nucleotide sequence ID" value="XM_033746646.1"/>
</dbReference>
<feature type="region of interest" description="Disordered" evidence="1">
    <location>
        <begin position="49"/>
        <end position="75"/>
    </location>
</feature>
<proteinExistence type="predicted"/>
<feature type="compositionally biased region" description="Polar residues" evidence="1">
    <location>
        <begin position="63"/>
        <end position="74"/>
    </location>
</feature>